<organism evidence="3 4">
    <name type="scientific">Candidatus Saccharimonas aalborgensis</name>
    <dbReference type="NCBI Taxonomy" id="1332188"/>
    <lineage>
        <taxon>Bacteria</taxon>
        <taxon>Candidatus Saccharimonadota</taxon>
        <taxon>Candidatus Saccharimonadia</taxon>
        <taxon>Candidatus Saccharimonadales</taxon>
        <taxon>Candidatus Saccharimonadaceae</taxon>
        <taxon>Candidatus Saccharimonas</taxon>
    </lineage>
</organism>
<sequence length="568" mass="60684">MAIEQKYLDQAANDLFFAYDDSFGYAGLPRPTTTYDSVLARAAKEGSTSQSKAVSLMQEYAALLQKEANDPNTPTGPTSYELKEVDIYGVKYYVLKDDPNPHVAFRVDIPGKLIIGNAIPGSGSDDGYALNNNADLINNYLNNSAIDERDKKVVAQLMGIRRPTEADIFRAETIRSYGGLTPGAAEEFDQNFFNPAAGITEGVQERHDEKFAWWKEATNMENAQSEEELPLYAQYDLKIFDLNNKIELWKDRPDAFPIEEINADLQEMKRLQGLYAATPKPDVFKDEAFNYAATAGSSSGGSSPAPTETNPNTNTTENPKDSTADGNVQTNISNNSVTEDDTLTGGVKPDNQTGSTSDSESGPEKSATPATPATPAVTSSNSSGNSNSNSSADESTPSRRDKSTSNSHKGAAAASNTDVAEDSNASIAGGTYTVKKGDTLSEIAQAHGMDYHTLAKINGIANPNLIHSGQIIRIGDGGSVPKEDLLTSTPSAGTYTVKKGDTLSEIAQAHGMDYHTLAKINGIADSHWIHPGQQIRFSDSASGGLGGSTGDNTLPSGEIGMVQYTDRQ</sequence>
<dbReference type="PANTHER" id="PTHR33734">
    <property type="entry name" value="LYSM DOMAIN-CONTAINING GPI-ANCHORED PROTEIN 2"/>
    <property type="match status" value="1"/>
</dbReference>
<dbReference type="GO" id="GO:0008932">
    <property type="term" value="F:lytic endotransglycosylase activity"/>
    <property type="evidence" value="ECO:0007669"/>
    <property type="project" value="TreeGrafter"/>
</dbReference>
<dbReference type="PANTHER" id="PTHR33734:SF22">
    <property type="entry name" value="MEMBRANE-BOUND LYTIC MUREIN TRANSGLYCOSYLASE D"/>
    <property type="match status" value="1"/>
</dbReference>
<accession>R4PLP3</accession>
<evidence type="ECO:0000313" key="3">
    <source>
        <dbReference type="EMBL" id="AGL62558.1"/>
    </source>
</evidence>
<dbReference type="Proteomes" id="UP000013893">
    <property type="component" value="Chromosome"/>
</dbReference>
<dbReference type="Gene3D" id="3.10.350.10">
    <property type="entry name" value="LysM domain"/>
    <property type="match status" value="2"/>
</dbReference>
<feature type="compositionally biased region" description="Low complexity" evidence="1">
    <location>
        <begin position="294"/>
        <end position="317"/>
    </location>
</feature>
<dbReference type="SUPFAM" id="SSF54106">
    <property type="entry name" value="LysM domain"/>
    <property type="match status" value="2"/>
</dbReference>
<feature type="compositionally biased region" description="Polar residues" evidence="1">
    <location>
        <begin position="350"/>
        <end position="360"/>
    </location>
</feature>
<name>R4PLP3_9BACT</name>
<dbReference type="InterPro" id="IPR036779">
    <property type="entry name" value="LysM_dom_sf"/>
</dbReference>
<feature type="compositionally biased region" description="Polar residues" evidence="1">
    <location>
        <begin position="324"/>
        <end position="337"/>
    </location>
</feature>
<feature type="compositionally biased region" description="Polar residues" evidence="1">
    <location>
        <begin position="404"/>
        <end position="421"/>
    </location>
</feature>
<dbReference type="SMART" id="SM00257">
    <property type="entry name" value="LysM"/>
    <property type="match status" value="2"/>
</dbReference>
<keyword evidence="4" id="KW-1185">Reference proteome</keyword>
<dbReference type="PROSITE" id="PS51782">
    <property type="entry name" value="LYSM"/>
    <property type="match status" value="2"/>
</dbReference>
<dbReference type="HOGENOM" id="CLU_479582_0_0_0"/>
<feature type="region of interest" description="Disordered" evidence="1">
    <location>
        <begin position="294"/>
        <end position="421"/>
    </location>
</feature>
<reference evidence="3 4" key="1">
    <citation type="journal article" date="2013" name="Nat. Biotechnol.">
        <title>Genome sequences of rare, uncultured bacteria obtained by differential coverage binning of multiple metagenomes.</title>
        <authorList>
            <person name="Albertsen M."/>
            <person name="Hugenholtz P."/>
            <person name="Skarshewski A."/>
            <person name="Nielsen K.L."/>
            <person name="Tyson G.W."/>
            <person name="Nielsen P.H."/>
        </authorList>
    </citation>
    <scope>NUCLEOTIDE SEQUENCE [LARGE SCALE GENOMIC DNA]</scope>
    <source>
        <strain evidence="3">TM71</strain>
    </source>
</reference>
<dbReference type="KEGG" id="saal:L336_0856"/>
<feature type="domain" description="LysM" evidence="2">
    <location>
        <begin position="493"/>
        <end position="537"/>
    </location>
</feature>
<dbReference type="Pfam" id="PF01476">
    <property type="entry name" value="LysM"/>
    <property type="match status" value="2"/>
</dbReference>
<dbReference type="AlphaFoldDB" id="R4PLP3"/>
<protein>
    <recommendedName>
        <fullName evidence="2">LysM domain-containing protein</fullName>
    </recommendedName>
</protein>
<dbReference type="OrthoDB" id="9813368at2"/>
<evidence type="ECO:0000259" key="2">
    <source>
        <dbReference type="PROSITE" id="PS51782"/>
    </source>
</evidence>
<dbReference type="PATRIC" id="fig|1332188.3.peg.849"/>
<proteinExistence type="predicted"/>
<dbReference type="EMBL" id="CP005957">
    <property type="protein sequence ID" value="AGL62558.1"/>
    <property type="molecule type" value="Genomic_DNA"/>
</dbReference>
<evidence type="ECO:0000256" key="1">
    <source>
        <dbReference type="SAM" id="MobiDB-lite"/>
    </source>
</evidence>
<feature type="compositionally biased region" description="Low complexity" evidence="1">
    <location>
        <begin position="366"/>
        <end position="391"/>
    </location>
</feature>
<feature type="region of interest" description="Disordered" evidence="1">
    <location>
        <begin position="539"/>
        <end position="568"/>
    </location>
</feature>
<gene>
    <name evidence="3" type="ORF">L336_0856</name>
</gene>
<dbReference type="CDD" id="cd00118">
    <property type="entry name" value="LysM"/>
    <property type="match status" value="2"/>
</dbReference>
<evidence type="ECO:0000313" key="4">
    <source>
        <dbReference type="Proteomes" id="UP000013893"/>
    </source>
</evidence>
<dbReference type="STRING" id="1332188.L336_0856"/>
<dbReference type="RefSeq" id="WP_015642008.1">
    <property type="nucleotide sequence ID" value="NC_021219.1"/>
</dbReference>
<feature type="domain" description="LysM" evidence="2">
    <location>
        <begin position="430"/>
        <end position="474"/>
    </location>
</feature>
<dbReference type="InterPro" id="IPR018392">
    <property type="entry name" value="LysM"/>
</dbReference>